<gene>
    <name evidence="6" type="ORF">FOA43_000422</name>
</gene>
<organism evidence="6 7">
    <name type="scientific">Eeniella nana</name>
    <name type="common">Yeast</name>
    <name type="synonym">Brettanomyces nanus</name>
    <dbReference type="NCBI Taxonomy" id="13502"/>
    <lineage>
        <taxon>Eukaryota</taxon>
        <taxon>Fungi</taxon>
        <taxon>Dikarya</taxon>
        <taxon>Ascomycota</taxon>
        <taxon>Saccharomycotina</taxon>
        <taxon>Pichiomycetes</taxon>
        <taxon>Pichiales</taxon>
        <taxon>Pichiaceae</taxon>
        <taxon>Brettanomyces</taxon>
    </lineage>
</organism>
<accession>A0A875RT34</accession>
<keyword evidence="7" id="KW-1185">Reference proteome</keyword>
<feature type="transmembrane region" description="Helical" evidence="5">
    <location>
        <begin position="54"/>
        <end position="72"/>
    </location>
</feature>
<dbReference type="PANTHER" id="PTHR28038:SF1">
    <property type="entry name" value="ADL329WP"/>
    <property type="match status" value="1"/>
</dbReference>
<dbReference type="KEGG" id="bnn:FOA43_000422"/>
<sequence>MSIYLTNRNKMGKELIRENLVKPYVHTPLDKSTKASDFAASNFPMVAMFMRNKALSWSALFIAVQSYLNDPLIKDPSDQSQPAILKVVFAFVAVTTSYLDILFPQMNPAVNMQAINAAAAATATATATAATVTAATGSN</sequence>
<dbReference type="GO" id="GO:0044183">
    <property type="term" value="F:protein folding chaperone"/>
    <property type="evidence" value="ECO:0007669"/>
    <property type="project" value="InterPro"/>
</dbReference>
<protein>
    <submittedName>
        <fullName evidence="6">Uncharacterized protein</fullName>
    </submittedName>
</protein>
<dbReference type="GO" id="GO:0005789">
    <property type="term" value="C:endoplasmic reticulum membrane"/>
    <property type="evidence" value="ECO:0007669"/>
    <property type="project" value="InterPro"/>
</dbReference>
<dbReference type="AlphaFoldDB" id="A0A875RT34"/>
<dbReference type="PANTHER" id="PTHR28038">
    <property type="entry name" value="ADL329WP"/>
    <property type="match status" value="1"/>
</dbReference>
<dbReference type="OrthoDB" id="284718at2759"/>
<reference evidence="6" key="1">
    <citation type="submission" date="2020-10" db="EMBL/GenBank/DDBJ databases">
        <authorList>
            <person name="Roach M.J.R."/>
        </authorList>
    </citation>
    <scope>NUCLEOTIDE SEQUENCE</scope>
    <source>
        <strain evidence="6">CBS 1945</strain>
    </source>
</reference>
<dbReference type="RefSeq" id="XP_038776682.1">
    <property type="nucleotide sequence ID" value="XM_038920754.1"/>
</dbReference>
<evidence type="ECO:0000256" key="3">
    <source>
        <dbReference type="ARBA" id="ARBA00022989"/>
    </source>
</evidence>
<keyword evidence="4 5" id="KW-0472">Membrane</keyword>
<name>A0A875RT34_EENNA</name>
<keyword evidence="3 5" id="KW-1133">Transmembrane helix</keyword>
<dbReference type="Pfam" id="PF03669">
    <property type="entry name" value="ASTER"/>
    <property type="match status" value="1"/>
</dbReference>
<dbReference type="Proteomes" id="UP000662931">
    <property type="component" value="Chromosome 1"/>
</dbReference>
<dbReference type="GO" id="GO:0045048">
    <property type="term" value="P:protein insertion into ER membrane"/>
    <property type="evidence" value="ECO:0007669"/>
    <property type="project" value="InterPro"/>
</dbReference>
<evidence type="ECO:0000256" key="2">
    <source>
        <dbReference type="ARBA" id="ARBA00022692"/>
    </source>
</evidence>
<dbReference type="EMBL" id="CP064812">
    <property type="protein sequence ID" value="QPG73117.1"/>
    <property type="molecule type" value="Genomic_DNA"/>
</dbReference>
<keyword evidence="2 5" id="KW-0812">Transmembrane</keyword>
<dbReference type="GeneID" id="62193823"/>
<feature type="transmembrane region" description="Helical" evidence="5">
    <location>
        <begin position="84"/>
        <end position="103"/>
    </location>
</feature>
<evidence type="ECO:0000256" key="4">
    <source>
        <dbReference type="ARBA" id="ARBA00023136"/>
    </source>
</evidence>
<evidence type="ECO:0000313" key="7">
    <source>
        <dbReference type="Proteomes" id="UP000662931"/>
    </source>
</evidence>
<comment type="subcellular location">
    <subcellularLocation>
        <location evidence="1">Membrane</location>
    </subcellularLocation>
</comment>
<evidence type="ECO:0000256" key="5">
    <source>
        <dbReference type="SAM" id="Phobius"/>
    </source>
</evidence>
<proteinExistence type="predicted"/>
<evidence type="ECO:0000256" key="1">
    <source>
        <dbReference type="ARBA" id="ARBA00004370"/>
    </source>
</evidence>
<dbReference type="InterPro" id="IPR005351">
    <property type="entry name" value="ASTER"/>
</dbReference>
<evidence type="ECO:0000313" key="6">
    <source>
        <dbReference type="EMBL" id="QPG73117.1"/>
    </source>
</evidence>